<sequence length="296" mass="32247">MMFRLEDGRQPVCKLDLSRPTVSRLLRFSRDQGLVRLEIADPAKDREAAASRLEAKYGLKKALLVYDASHDRRILNEKLGERAAGYLASIVRDHDRIGISWGRALEEVANHLRPSSCKDVSVVQLKGSVSVSDMNNYANDISRNFGAAFQTNTLALPLPVIFDSAVTKDIVMRDRFIADVFAAGKATNIAIFTCGTVRNDAMLFKLGYLDKSETARLQAHAVGDVISHFITADGSLADADIDAKTVSLPLGEVKEKEYSILVVGAAPKISAIRGTLLGGYANVLITDYESALSFLA</sequence>
<evidence type="ECO:0000256" key="3">
    <source>
        <dbReference type="ARBA" id="ARBA00023125"/>
    </source>
</evidence>
<dbReference type="Pfam" id="PF04198">
    <property type="entry name" value="Sugar-bind"/>
    <property type="match status" value="1"/>
</dbReference>
<comment type="similarity">
    <text evidence="1">Belongs to the SorC transcriptional regulatory family.</text>
</comment>
<evidence type="ECO:0000256" key="1">
    <source>
        <dbReference type="ARBA" id="ARBA00010466"/>
    </source>
</evidence>
<dbReference type="GO" id="GO:0030246">
    <property type="term" value="F:carbohydrate binding"/>
    <property type="evidence" value="ECO:0007669"/>
    <property type="project" value="InterPro"/>
</dbReference>
<dbReference type="STRING" id="1437605.AB656_01005"/>
<evidence type="ECO:0000256" key="4">
    <source>
        <dbReference type="ARBA" id="ARBA00023163"/>
    </source>
</evidence>
<dbReference type="KEGG" id="bact:AB656_01005"/>
<gene>
    <name evidence="6" type="ORF">BACT_0476</name>
</gene>
<dbReference type="PATRIC" id="fig|1437605.7.peg.201"/>
<dbReference type="PANTHER" id="PTHR34294:SF1">
    <property type="entry name" value="TRANSCRIPTIONAL REGULATOR LSRR"/>
    <property type="match status" value="1"/>
</dbReference>
<dbReference type="Proteomes" id="UP000029015">
    <property type="component" value="Unassembled WGS sequence"/>
</dbReference>
<dbReference type="SUPFAM" id="SSF100950">
    <property type="entry name" value="NagB/RpiA/CoA transferase-like"/>
    <property type="match status" value="1"/>
</dbReference>
<dbReference type="InterPro" id="IPR007324">
    <property type="entry name" value="Sugar-bd_dom_put"/>
</dbReference>
<evidence type="ECO:0000313" key="7">
    <source>
        <dbReference type="Proteomes" id="UP000029015"/>
    </source>
</evidence>
<evidence type="ECO:0000259" key="5">
    <source>
        <dbReference type="Pfam" id="PF04198"/>
    </source>
</evidence>
<dbReference type="InterPro" id="IPR037171">
    <property type="entry name" value="NagB/RpiA_transferase-like"/>
</dbReference>
<keyword evidence="7" id="KW-1185">Reference proteome</keyword>
<evidence type="ECO:0000256" key="2">
    <source>
        <dbReference type="ARBA" id="ARBA00023015"/>
    </source>
</evidence>
<dbReference type="PANTHER" id="PTHR34294">
    <property type="entry name" value="TRANSCRIPTIONAL REGULATOR-RELATED"/>
    <property type="match status" value="1"/>
</dbReference>
<reference evidence="6 7" key="1">
    <citation type="submission" date="2014-03" db="EMBL/GenBank/DDBJ databases">
        <title>Genomics of Bifidobacteria.</title>
        <authorList>
            <person name="Ventura M."/>
            <person name="Milani C."/>
            <person name="Lugli G.A."/>
        </authorList>
    </citation>
    <scope>NUCLEOTIDE SEQUENCE [LARGE SCALE GENOMIC DNA]</scope>
    <source>
        <strain evidence="6 7">DSM 22766</strain>
    </source>
</reference>
<evidence type="ECO:0000313" key="6">
    <source>
        <dbReference type="EMBL" id="KFI39776.1"/>
    </source>
</evidence>
<organism evidence="6 7">
    <name type="scientific">Bifidobacterium actinocoloniiforme DSM 22766</name>
    <dbReference type="NCBI Taxonomy" id="1437605"/>
    <lineage>
        <taxon>Bacteria</taxon>
        <taxon>Bacillati</taxon>
        <taxon>Actinomycetota</taxon>
        <taxon>Actinomycetes</taxon>
        <taxon>Bifidobacteriales</taxon>
        <taxon>Bifidobacteriaceae</taxon>
        <taxon>Bifidobacterium</taxon>
    </lineage>
</organism>
<dbReference type="eggNOG" id="COG2390">
    <property type="taxonomic scope" value="Bacteria"/>
</dbReference>
<dbReference type="InterPro" id="IPR051054">
    <property type="entry name" value="SorC_transcr_regulators"/>
</dbReference>
<dbReference type="AlphaFoldDB" id="A0A086YZS6"/>
<feature type="domain" description="Sugar-binding" evidence="5">
    <location>
        <begin position="48"/>
        <end position="295"/>
    </location>
</feature>
<protein>
    <submittedName>
        <fullName evidence="6">Deoxyribonucleoside regulator</fullName>
    </submittedName>
</protein>
<keyword evidence="2" id="KW-0805">Transcription regulation</keyword>
<proteinExistence type="inferred from homology"/>
<comment type="caution">
    <text evidence="6">The sequence shown here is derived from an EMBL/GenBank/DDBJ whole genome shotgun (WGS) entry which is preliminary data.</text>
</comment>
<keyword evidence="4" id="KW-0804">Transcription</keyword>
<dbReference type="Gene3D" id="3.40.50.1360">
    <property type="match status" value="1"/>
</dbReference>
<accession>A0A086YZS6</accession>
<name>A0A086YZS6_9BIFI</name>
<dbReference type="GO" id="GO:0003677">
    <property type="term" value="F:DNA binding"/>
    <property type="evidence" value="ECO:0007669"/>
    <property type="project" value="UniProtKB-KW"/>
</dbReference>
<keyword evidence="3" id="KW-0238">DNA-binding</keyword>
<dbReference type="EMBL" id="JGYK01000001">
    <property type="protein sequence ID" value="KFI39776.1"/>
    <property type="molecule type" value="Genomic_DNA"/>
</dbReference>